<evidence type="ECO:0000313" key="2">
    <source>
        <dbReference type="Proteomes" id="UP001239909"/>
    </source>
</evidence>
<name>A0ABQ6LET4_9RHOB</name>
<proteinExistence type="predicted"/>
<sequence length="161" mass="17476">MGRLFGLIAVLLVFGAVAAISVIESRSNQPGFNSDGSGLLMRGYDPVAYGIEGRAVKGVPAYAHRHGEVVVHFASAANRDRFAAEPERYLPAYGGHCAYGVTQGQRLDSDPEAWRIVDGELHLFLDQGTRSLWMLEEVGHKATADRLWQESVGRPTPLAAN</sequence>
<accession>A0ABQ6LET4</accession>
<keyword evidence="2" id="KW-1185">Reference proteome</keyword>
<dbReference type="Proteomes" id="UP001239909">
    <property type="component" value="Unassembled WGS sequence"/>
</dbReference>
<evidence type="ECO:0000313" key="1">
    <source>
        <dbReference type="EMBL" id="GMG81843.1"/>
    </source>
</evidence>
<comment type="caution">
    <text evidence="1">The sequence shown here is derived from an EMBL/GenBank/DDBJ whole genome shotgun (WGS) entry which is preliminary data.</text>
</comment>
<dbReference type="EMBL" id="BSYI01000006">
    <property type="protein sequence ID" value="GMG81843.1"/>
    <property type="molecule type" value="Genomic_DNA"/>
</dbReference>
<gene>
    <name evidence="1" type="ORF">LNKW23_10560</name>
</gene>
<organism evidence="1 2">
    <name type="scientific">Paralimibaculum aggregatum</name>
    <dbReference type="NCBI Taxonomy" id="3036245"/>
    <lineage>
        <taxon>Bacteria</taxon>
        <taxon>Pseudomonadati</taxon>
        <taxon>Pseudomonadota</taxon>
        <taxon>Alphaproteobacteria</taxon>
        <taxon>Rhodobacterales</taxon>
        <taxon>Paracoccaceae</taxon>
        <taxon>Paralimibaculum</taxon>
    </lineage>
</organism>
<protein>
    <recommendedName>
        <fullName evidence="3">YHS domain-containing protein</fullName>
    </recommendedName>
</protein>
<evidence type="ECO:0008006" key="3">
    <source>
        <dbReference type="Google" id="ProtNLM"/>
    </source>
</evidence>
<reference evidence="1 2" key="1">
    <citation type="submission" date="2023-04" db="EMBL/GenBank/DDBJ databases">
        <title>Marinoamorphus aggregata gen. nov., sp. Nov., isolate from tissue of brittle star Ophioplocus japonicus.</title>
        <authorList>
            <person name="Kawano K."/>
            <person name="Sawayama S."/>
            <person name="Nakagawa S."/>
        </authorList>
    </citation>
    <scope>NUCLEOTIDE SEQUENCE [LARGE SCALE GENOMIC DNA]</scope>
    <source>
        <strain evidence="1 2">NKW23</strain>
    </source>
</reference>
<dbReference type="NCBIfam" id="NF041384">
    <property type="entry name" value="YHS_seleno_dom"/>
    <property type="match status" value="1"/>
</dbReference>